<evidence type="ECO:0000313" key="2">
    <source>
        <dbReference type="EMBL" id="KAB2930384.1"/>
    </source>
</evidence>
<comment type="caution">
    <text evidence="2">The sequence shown here is derived from an EMBL/GenBank/DDBJ whole genome shotgun (WGS) entry which is preliminary data.</text>
</comment>
<feature type="transmembrane region" description="Helical" evidence="1">
    <location>
        <begin position="42"/>
        <end position="61"/>
    </location>
</feature>
<reference evidence="2 3" key="1">
    <citation type="submission" date="2019-10" db="EMBL/GenBank/DDBJ databases">
        <title>Extracellular Electron Transfer in a Candidatus Methanoperedens spp. Enrichment Culture.</title>
        <authorList>
            <person name="Berger S."/>
            <person name="Rangel Shaw D."/>
            <person name="Berben T."/>
            <person name="In 'T Zandt M."/>
            <person name="Frank J."/>
            <person name="Reimann J."/>
            <person name="Jetten M.S.M."/>
            <person name="Welte C.U."/>
        </authorList>
    </citation>
    <scope>NUCLEOTIDE SEQUENCE [LARGE SCALE GENOMIC DNA]</scope>
    <source>
        <strain evidence="2">SB12</strain>
    </source>
</reference>
<keyword evidence="1" id="KW-0472">Membrane</keyword>
<sequence>MESLALNGIRHLADLAIYGMAGLAAAYYYYTHQKKELPGGFWGAAFVAIIGAVLITMLAGLEAWFIRLVSWLMQPKFGDVLLVRVNLITAVIGAFLFVYILNRINQNRTRR</sequence>
<keyword evidence="1" id="KW-1133">Transmembrane helix</keyword>
<gene>
    <name evidence="2" type="ORF">F9K24_17120</name>
</gene>
<evidence type="ECO:0000313" key="3">
    <source>
        <dbReference type="Proteomes" id="UP000460298"/>
    </source>
</evidence>
<dbReference type="AlphaFoldDB" id="A0A833LVV2"/>
<dbReference type="Proteomes" id="UP000460298">
    <property type="component" value="Unassembled WGS sequence"/>
</dbReference>
<feature type="transmembrane region" description="Helical" evidence="1">
    <location>
        <begin position="12"/>
        <end position="30"/>
    </location>
</feature>
<proteinExistence type="predicted"/>
<feature type="transmembrane region" description="Helical" evidence="1">
    <location>
        <begin position="81"/>
        <end position="101"/>
    </location>
</feature>
<dbReference type="EMBL" id="WBUI01000021">
    <property type="protein sequence ID" value="KAB2930384.1"/>
    <property type="molecule type" value="Genomic_DNA"/>
</dbReference>
<keyword evidence="1" id="KW-0812">Transmembrane</keyword>
<name>A0A833LVV2_9LEPT</name>
<evidence type="ECO:0000256" key="1">
    <source>
        <dbReference type="SAM" id="Phobius"/>
    </source>
</evidence>
<protein>
    <submittedName>
        <fullName evidence="2">Uncharacterized protein</fullName>
    </submittedName>
</protein>
<organism evidence="2 3">
    <name type="scientific">Leptonema illini</name>
    <dbReference type="NCBI Taxonomy" id="183"/>
    <lineage>
        <taxon>Bacteria</taxon>
        <taxon>Pseudomonadati</taxon>
        <taxon>Spirochaetota</taxon>
        <taxon>Spirochaetia</taxon>
        <taxon>Leptospirales</taxon>
        <taxon>Leptospiraceae</taxon>
        <taxon>Leptonema</taxon>
    </lineage>
</organism>
<accession>A0A833LVV2</accession>